<dbReference type="Pfam" id="PF05770">
    <property type="entry name" value="Ins134_P3_kin"/>
    <property type="match status" value="1"/>
</dbReference>
<proteinExistence type="inferred from homology"/>
<accession>A0ABP0X4L4</accession>
<reference evidence="13" key="1">
    <citation type="submission" date="2024-02" db="EMBL/GenBank/DDBJ databases">
        <authorList>
            <consortium name="ELIXIR-Norway"/>
            <consortium name="Elixir Norway"/>
        </authorList>
    </citation>
    <scope>NUCLEOTIDE SEQUENCE</scope>
</reference>
<dbReference type="Gene3D" id="3.30.470.20">
    <property type="entry name" value="ATP-grasp fold, B domain"/>
    <property type="match status" value="1"/>
</dbReference>
<keyword evidence="6" id="KW-0547">Nucleotide-binding</keyword>
<evidence type="ECO:0000256" key="10">
    <source>
        <dbReference type="SAM" id="MobiDB-lite"/>
    </source>
</evidence>
<evidence type="ECO:0000256" key="4">
    <source>
        <dbReference type="ARBA" id="ARBA00022679"/>
    </source>
</evidence>
<evidence type="ECO:0008006" key="15">
    <source>
        <dbReference type="Google" id="ProtNLM"/>
    </source>
</evidence>
<evidence type="ECO:0000256" key="3">
    <source>
        <dbReference type="ARBA" id="ARBA00011245"/>
    </source>
</evidence>
<organism evidence="13 14">
    <name type="scientific">Sphagnum jensenii</name>
    <dbReference type="NCBI Taxonomy" id="128206"/>
    <lineage>
        <taxon>Eukaryota</taxon>
        <taxon>Viridiplantae</taxon>
        <taxon>Streptophyta</taxon>
        <taxon>Embryophyta</taxon>
        <taxon>Bryophyta</taxon>
        <taxon>Sphagnophytina</taxon>
        <taxon>Sphagnopsida</taxon>
        <taxon>Sphagnales</taxon>
        <taxon>Sphagnaceae</taxon>
        <taxon>Sphagnum</taxon>
    </lineage>
</organism>
<protein>
    <recommendedName>
        <fullName evidence="15">Inositol-1,3,4-trisphosphate 5/6-kinase</fullName>
    </recommendedName>
</protein>
<evidence type="ECO:0000256" key="7">
    <source>
        <dbReference type="ARBA" id="ARBA00022777"/>
    </source>
</evidence>
<dbReference type="SUPFAM" id="SSF56059">
    <property type="entry name" value="Glutathione synthetase ATP-binding domain-like"/>
    <property type="match status" value="1"/>
</dbReference>
<evidence type="ECO:0000313" key="14">
    <source>
        <dbReference type="Proteomes" id="UP001497444"/>
    </source>
</evidence>
<evidence type="ECO:0000256" key="5">
    <source>
        <dbReference type="ARBA" id="ARBA00022723"/>
    </source>
</evidence>
<keyword evidence="7" id="KW-0418">Kinase</keyword>
<dbReference type="PANTHER" id="PTHR14217:SF1">
    <property type="entry name" value="INOSITOL-TETRAKISPHOSPHATE 1-KINASE"/>
    <property type="match status" value="1"/>
</dbReference>
<evidence type="ECO:0000256" key="8">
    <source>
        <dbReference type="ARBA" id="ARBA00022840"/>
    </source>
</evidence>
<feature type="compositionally biased region" description="Basic and acidic residues" evidence="10">
    <location>
        <begin position="8"/>
        <end position="20"/>
    </location>
</feature>
<keyword evidence="4" id="KW-0808">Transferase</keyword>
<feature type="region of interest" description="Disordered" evidence="10">
    <location>
        <begin position="1"/>
        <end position="25"/>
    </location>
</feature>
<dbReference type="InterPro" id="IPR008656">
    <property type="entry name" value="Inositol_tetrakis-P_1-kinase"/>
</dbReference>
<comment type="subunit">
    <text evidence="3">Monomer.</text>
</comment>
<keyword evidence="8" id="KW-0067">ATP-binding</keyword>
<evidence type="ECO:0000256" key="9">
    <source>
        <dbReference type="ARBA" id="ARBA00022842"/>
    </source>
</evidence>
<evidence type="ECO:0000259" key="12">
    <source>
        <dbReference type="Pfam" id="PF17927"/>
    </source>
</evidence>
<dbReference type="Proteomes" id="UP001497444">
    <property type="component" value="Chromosome 4"/>
</dbReference>
<dbReference type="EMBL" id="OZ020099">
    <property type="protein sequence ID" value="CAK9272560.1"/>
    <property type="molecule type" value="Genomic_DNA"/>
</dbReference>
<evidence type="ECO:0000259" key="11">
    <source>
        <dbReference type="Pfam" id="PF05770"/>
    </source>
</evidence>
<evidence type="ECO:0000313" key="13">
    <source>
        <dbReference type="EMBL" id="CAK9272560.1"/>
    </source>
</evidence>
<comment type="cofactor">
    <cofactor evidence="1">
        <name>Mg(2+)</name>
        <dbReference type="ChEBI" id="CHEBI:18420"/>
    </cofactor>
</comment>
<dbReference type="InterPro" id="IPR041429">
    <property type="entry name" value="ITPK1_N"/>
</dbReference>
<feature type="domain" description="Inositol 1,3,4-trisphosphate 5/6-kinase ATP-grasp" evidence="11">
    <location>
        <begin position="320"/>
        <end position="524"/>
    </location>
</feature>
<evidence type="ECO:0000256" key="1">
    <source>
        <dbReference type="ARBA" id="ARBA00001946"/>
    </source>
</evidence>
<dbReference type="PANTHER" id="PTHR14217">
    <property type="entry name" value="INOSITOL-TETRAKISPHOSPHATE 1-KINASE"/>
    <property type="match status" value="1"/>
</dbReference>
<keyword evidence="9" id="KW-0460">Magnesium</keyword>
<sequence>MQASLREAQTERQTETETARGRPVAMSSSSAVKGVLLDAAVLRGAVADEKLLYRLRFSNLQLGVLQAEAQVQKTKEDWGLWDGVKLVVVGEKEEALEAIQRQWEVPASSSVFVTTAAAAGGASEEDKLVVEDKLKEKGWRNLVVLGGSSSSSSAAEDVLLQLEDLFLALARLNKKALGDGGDKLVVVGHSMKWSREKDFLKRGALPFVPLPQQTIAANHASLSFIPIQLDRPVEPQLAAVDLVLHKPTDEIVSIAQDPTATVAERITFSEGVQKLQQYLEANPQLPVVDPIKNIMPLLDRAATRNLLEDLGNARVSSRTVVRAPRSVEVKNLEHPQQLEEALLHVSFPTIVKPLMACGASEAHTMAVVFKKEGYEGLQVPMPAVIQEYVDHGSCVYKFYVLGNKVMHSCRRSMPNAASLAVSSGSSNSEVSALVFDSLKSLPVSFTAAGESNKNPQATAAANQVVEGDGSLDVEAVEAAAAWLRTKLGLTIIGFDIVVQVGTLDHVMVDVNFFPSFRDVPDVEAIPAFWSALLNAHKAKTLQTI</sequence>
<evidence type="ECO:0000256" key="2">
    <source>
        <dbReference type="ARBA" id="ARBA00009601"/>
    </source>
</evidence>
<comment type="similarity">
    <text evidence="2">Belongs to the ITPK1 family.</text>
</comment>
<evidence type="ECO:0000256" key="6">
    <source>
        <dbReference type="ARBA" id="ARBA00022741"/>
    </source>
</evidence>
<dbReference type="Pfam" id="PF17927">
    <property type="entry name" value="Ins134_P3_kin_N"/>
    <property type="match status" value="1"/>
</dbReference>
<keyword evidence="5" id="KW-0479">Metal-binding</keyword>
<keyword evidence="14" id="KW-1185">Reference proteome</keyword>
<feature type="domain" description="Inositol-tetrakisphosphate 1-kinase N-terminal" evidence="12">
    <location>
        <begin position="217"/>
        <end position="294"/>
    </location>
</feature>
<gene>
    <name evidence="13" type="ORF">CSSPJE1EN1_LOCUS18038</name>
</gene>
<name>A0ABP0X4L4_9BRYO</name>
<dbReference type="InterPro" id="IPR040464">
    <property type="entry name" value="InsP(3)kin_ATP-grasp"/>
</dbReference>